<gene>
    <name evidence="2" type="ORF">VW23_024315</name>
</gene>
<organism evidence="2 3">
    <name type="scientific">Devosia insulae DS-56</name>
    <dbReference type="NCBI Taxonomy" id="1116389"/>
    <lineage>
        <taxon>Bacteria</taxon>
        <taxon>Pseudomonadati</taxon>
        <taxon>Pseudomonadota</taxon>
        <taxon>Alphaproteobacteria</taxon>
        <taxon>Hyphomicrobiales</taxon>
        <taxon>Devosiaceae</taxon>
        <taxon>Devosia</taxon>
    </lineage>
</organism>
<comment type="caution">
    <text evidence="2">The sequence shown here is derived from an EMBL/GenBank/DDBJ whole genome shotgun (WGS) entry which is preliminary data.</text>
</comment>
<dbReference type="AlphaFoldDB" id="A0A1E5XM99"/>
<feature type="domain" description="SnoaL-like" evidence="1">
    <location>
        <begin position="12"/>
        <end position="118"/>
    </location>
</feature>
<proteinExistence type="predicted"/>
<sequence>MYHAIVRRVVSGLFDAVNRGDAQPVLDGFAPSFEHIFLGTGALGGRRTSLSQTRSWYARLYRLLPDIHFDIDRITVSGTPWNTLAVVEWRERNSGTDGVVTTNQGIHAVHIRWGKMTRLIICPDTTLLVATLDRLKRAGVEEANAPMIEG</sequence>
<dbReference type="OrthoDB" id="2988503at2"/>
<dbReference type="Pfam" id="PF12680">
    <property type="entry name" value="SnoaL_2"/>
    <property type="match status" value="1"/>
</dbReference>
<dbReference type="RefSeq" id="WP_069911018.1">
    <property type="nucleotide sequence ID" value="NZ_LAJE02000260.1"/>
</dbReference>
<accession>A0A1E5XM99</accession>
<dbReference type="EMBL" id="LAJE02000260">
    <property type="protein sequence ID" value="OEO29743.1"/>
    <property type="molecule type" value="Genomic_DNA"/>
</dbReference>
<dbReference type="InterPro" id="IPR032710">
    <property type="entry name" value="NTF2-like_dom_sf"/>
</dbReference>
<dbReference type="SUPFAM" id="SSF54427">
    <property type="entry name" value="NTF2-like"/>
    <property type="match status" value="1"/>
</dbReference>
<dbReference type="Proteomes" id="UP000095463">
    <property type="component" value="Unassembled WGS sequence"/>
</dbReference>
<keyword evidence="3" id="KW-1185">Reference proteome</keyword>
<dbReference type="InterPro" id="IPR037401">
    <property type="entry name" value="SnoaL-like"/>
</dbReference>
<dbReference type="Gene3D" id="3.10.450.50">
    <property type="match status" value="1"/>
</dbReference>
<name>A0A1E5XM99_9HYPH</name>
<evidence type="ECO:0000259" key="1">
    <source>
        <dbReference type="Pfam" id="PF12680"/>
    </source>
</evidence>
<reference evidence="2 3" key="1">
    <citation type="journal article" date="2015" name="Genome Announc.">
        <title>Genome Assemblies of Three Soil-Associated Devosia species: D. insulae, D. limi, and D. soli.</title>
        <authorList>
            <person name="Hassan Y.I."/>
            <person name="Lepp D."/>
            <person name="Zhou T."/>
        </authorList>
    </citation>
    <scope>NUCLEOTIDE SEQUENCE [LARGE SCALE GENOMIC DNA]</scope>
    <source>
        <strain evidence="2 3">DS-56</strain>
    </source>
</reference>
<protein>
    <recommendedName>
        <fullName evidence="1">SnoaL-like domain-containing protein</fullName>
    </recommendedName>
</protein>
<evidence type="ECO:0000313" key="3">
    <source>
        <dbReference type="Proteomes" id="UP000095463"/>
    </source>
</evidence>
<evidence type="ECO:0000313" key="2">
    <source>
        <dbReference type="EMBL" id="OEO29743.1"/>
    </source>
</evidence>